<dbReference type="PANTHER" id="PTHR47019">
    <property type="entry name" value="LIPID II FLIPPASE MURJ"/>
    <property type="match status" value="1"/>
</dbReference>
<evidence type="ECO:0000256" key="7">
    <source>
        <dbReference type="ARBA" id="ARBA00023136"/>
    </source>
</evidence>
<feature type="transmembrane region" description="Helical" evidence="8">
    <location>
        <begin position="38"/>
        <end position="62"/>
    </location>
</feature>
<evidence type="ECO:0000313" key="10">
    <source>
        <dbReference type="EMBL" id="PRO65337.1"/>
    </source>
</evidence>
<feature type="transmembrane region" description="Helical" evidence="8">
    <location>
        <begin position="83"/>
        <end position="102"/>
    </location>
</feature>
<feature type="transmembrane region" description="Helical" evidence="8">
    <location>
        <begin position="464"/>
        <end position="485"/>
    </location>
</feature>
<dbReference type="PRINTS" id="PR01806">
    <property type="entry name" value="VIRFACTRMVIN"/>
</dbReference>
<name>A0A2P6MGE0_ALKUR</name>
<protein>
    <recommendedName>
        <fullName evidence="8">Probable lipid II flippase MurJ</fullName>
    </recommendedName>
</protein>
<dbReference type="HAMAP" id="MF_02078">
    <property type="entry name" value="MurJ_MviN"/>
    <property type="match status" value="1"/>
</dbReference>
<proteinExistence type="inferred from homology"/>
<dbReference type="UniPathway" id="UPA00219"/>
<evidence type="ECO:0000256" key="2">
    <source>
        <dbReference type="ARBA" id="ARBA00022475"/>
    </source>
</evidence>
<feature type="transmembrane region" description="Helical" evidence="8">
    <location>
        <begin position="400"/>
        <end position="422"/>
    </location>
</feature>
<feature type="transmembrane region" description="Helical" evidence="8">
    <location>
        <begin position="303"/>
        <end position="322"/>
    </location>
</feature>
<comment type="function">
    <text evidence="8 9">Involved in peptidoglycan biosynthesis. Transports lipid-linked peptidoglycan precursors from the inner to the outer leaflet of the cytoplasmic membrane.</text>
</comment>
<dbReference type="Pfam" id="PF03023">
    <property type="entry name" value="MurJ"/>
    <property type="match status" value="1"/>
</dbReference>
<keyword evidence="4 8" id="KW-0133">Cell shape</keyword>
<keyword evidence="8 9" id="KW-0961">Cell wall biogenesis/degradation</keyword>
<gene>
    <name evidence="10" type="primary">mviN</name>
    <name evidence="8" type="synonym">murJ</name>
    <name evidence="10" type="ORF">C6I21_09235</name>
</gene>
<keyword evidence="5 8" id="KW-0573">Peptidoglycan synthesis</keyword>
<keyword evidence="3 8" id="KW-0812">Transmembrane</keyword>
<feature type="transmembrane region" description="Helical" evidence="8">
    <location>
        <begin position="122"/>
        <end position="142"/>
    </location>
</feature>
<sequence length="508" mass="54935">MKKTVVLMMLLTIVSKVIGFLRDVTLAYFYGTSGVSDAYLISLTVPVVLFGMVAKGVSTGYIPMISRLETEKGPQAVVRFTNNLIWMLLLGSTVLIGAAWIFAEPLVLVFASGFTGETLELAVYFTRVTLVGIYFTIFIRILSAYLNYQQLFAVPNLLGIPMSLIVITSIVLSAEFDMPELLAYGFVAALFVQWLILLGFSFAKKFKWKLVLDPKDPELRKMAVLALPVILGSSVQQINKLVDRTLASQVTVGGISALNYAHTLTNFVHGVFVISITTVMFPSISKQAAGGKKKSFRSTIEQGFLGTAMLTIPASAAVLVLAEPIVRLLFDRGAFDAEAVTLTSGAFFFYALGMTGTGLRVVLSQSFYALQDTRTPMINAAIAMGVNIVLNFLLAPVMGISGLALATSISAVFCAVLLYMQLQKQVDLRLGRLVRSLVLITAASAVMAFAAGSLYTTLAPLTEIGALSAAAAVGAVLYFLILYVCKFETLLRAVDGIRRRVANRRQDP</sequence>
<dbReference type="AlphaFoldDB" id="A0A2P6MGE0"/>
<dbReference type="GO" id="GO:0005886">
    <property type="term" value="C:plasma membrane"/>
    <property type="evidence" value="ECO:0007669"/>
    <property type="project" value="UniProtKB-SubCell"/>
</dbReference>
<keyword evidence="6 8" id="KW-1133">Transmembrane helix</keyword>
<dbReference type="InterPro" id="IPR051050">
    <property type="entry name" value="Lipid_II_flippase_MurJ/MviN"/>
</dbReference>
<dbReference type="GO" id="GO:0008360">
    <property type="term" value="P:regulation of cell shape"/>
    <property type="evidence" value="ECO:0007669"/>
    <property type="project" value="UniProtKB-UniRule"/>
</dbReference>
<dbReference type="CDD" id="cd13123">
    <property type="entry name" value="MATE_MurJ_like"/>
    <property type="match status" value="1"/>
</dbReference>
<dbReference type="GO" id="GO:0034204">
    <property type="term" value="P:lipid translocation"/>
    <property type="evidence" value="ECO:0007669"/>
    <property type="project" value="TreeGrafter"/>
</dbReference>
<evidence type="ECO:0000313" key="11">
    <source>
        <dbReference type="Proteomes" id="UP000243650"/>
    </source>
</evidence>
<dbReference type="EMBL" id="PVNS01000008">
    <property type="protein sequence ID" value="PRO65337.1"/>
    <property type="molecule type" value="Genomic_DNA"/>
</dbReference>
<evidence type="ECO:0000256" key="9">
    <source>
        <dbReference type="PIRNR" id="PIRNR002869"/>
    </source>
</evidence>
<dbReference type="InterPro" id="IPR004268">
    <property type="entry name" value="MurJ"/>
</dbReference>
<dbReference type="GO" id="GO:0071555">
    <property type="term" value="P:cell wall organization"/>
    <property type="evidence" value="ECO:0007669"/>
    <property type="project" value="UniProtKB-UniRule"/>
</dbReference>
<feature type="transmembrane region" description="Helical" evidence="8">
    <location>
        <begin position="154"/>
        <end position="176"/>
    </location>
</feature>
<evidence type="ECO:0000256" key="3">
    <source>
        <dbReference type="ARBA" id="ARBA00022692"/>
    </source>
</evidence>
<organism evidence="10 11">
    <name type="scientific">Alkalicoccus urumqiensis</name>
    <name type="common">Bacillus urumqiensis</name>
    <dbReference type="NCBI Taxonomy" id="1548213"/>
    <lineage>
        <taxon>Bacteria</taxon>
        <taxon>Bacillati</taxon>
        <taxon>Bacillota</taxon>
        <taxon>Bacilli</taxon>
        <taxon>Bacillales</taxon>
        <taxon>Bacillaceae</taxon>
        <taxon>Alkalicoccus</taxon>
    </lineage>
</organism>
<comment type="pathway">
    <text evidence="8">Cell wall biogenesis; peptidoglycan biosynthesis.</text>
</comment>
<comment type="similarity">
    <text evidence="8 9">Belongs to the MurJ/MviN family.</text>
</comment>
<feature type="transmembrane region" description="Helical" evidence="8">
    <location>
        <begin position="434"/>
        <end position="458"/>
    </location>
</feature>
<feature type="transmembrane region" description="Helical" evidence="8">
    <location>
        <begin position="182"/>
        <end position="202"/>
    </location>
</feature>
<dbReference type="NCBIfam" id="TIGR01695">
    <property type="entry name" value="murJ_mviN"/>
    <property type="match status" value="1"/>
</dbReference>
<dbReference type="GO" id="GO:0009252">
    <property type="term" value="P:peptidoglycan biosynthetic process"/>
    <property type="evidence" value="ECO:0007669"/>
    <property type="project" value="UniProtKB-UniRule"/>
</dbReference>
<dbReference type="PANTHER" id="PTHR47019:SF1">
    <property type="entry name" value="LIPID II FLIPPASE MURJ"/>
    <property type="match status" value="1"/>
</dbReference>
<comment type="caution">
    <text evidence="8">Lacks conserved residue(s) required for the propagation of feature annotation.</text>
</comment>
<keyword evidence="11" id="KW-1185">Reference proteome</keyword>
<comment type="caution">
    <text evidence="10">The sequence shown here is derived from an EMBL/GenBank/DDBJ whole genome shotgun (WGS) entry which is preliminary data.</text>
</comment>
<dbReference type="PIRSF" id="PIRSF002869">
    <property type="entry name" value="MviN"/>
    <property type="match status" value="1"/>
</dbReference>
<dbReference type="Proteomes" id="UP000243650">
    <property type="component" value="Unassembled WGS sequence"/>
</dbReference>
<keyword evidence="7 8" id="KW-0472">Membrane</keyword>
<keyword evidence="2 8" id="KW-1003">Cell membrane</keyword>
<dbReference type="RefSeq" id="WP_105959176.1">
    <property type="nucleotide sequence ID" value="NZ_PVNS01000008.1"/>
</dbReference>
<evidence type="ECO:0000256" key="1">
    <source>
        <dbReference type="ARBA" id="ARBA00004651"/>
    </source>
</evidence>
<accession>A0A2P6MGE0</accession>
<dbReference type="GO" id="GO:0015648">
    <property type="term" value="F:lipid-linked peptidoglycan transporter activity"/>
    <property type="evidence" value="ECO:0007669"/>
    <property type="project" value="UniProtKB-UniRule"/>
</dbReference>
<evidence type="ECO:0000256" key="5">
    <source>
        <dbReference type="ARBA" id="ARBA00022984"/>
    </source>
</evidence>
<comment type="subcellular location">
    <subcellularLocation>
        <location evidence="1 8">Cell membrane</location>
        <topology evidence="1 8">Multi-pass membrane protein</topology>
    </subcellularLocation>
</comment>
<feature type="transmembrane region" description="Helical" evidence="8">
    <location>
        <begin position="342"/>
        <end position="363"/>
    </location>
</feature>
<reference evidence="10 11" key="1">
    <citation type="submission" date="2018-03" db="EMBL/GenBank/DDBJ databases">
        <title>Bacillus urumqiensis sp. nov., a moderately haloalkaliphilic bacterium isolated from a salt lake.</title>
        <authorList>
            <person name="Zhao B."/>
            <person name="Liao Z."/>
        </authorList>
    </citation>
    <scope>NUCLEOTIDE SEQUENCE [LARGE SCALE GENOMIC DNA]</scope>
    <source>
        <strain evidence="10 11">BZ-SZ-XJ18</strain>
    </source>
</reference>
<feature type="transmembrane region" description="Helical" evidence="8">
    <location>
        <begin position="375"/>
        <end position="394"/>
    </location>
</feature>
<evidence type="ECO:0000256" key="8">
    <source>
        <dbReference type="HAMAP-Rule" id="MF_02078"/>
    </source>
</evidence>
<evidence type="ECO:0000256" key="6">
    <source>
        <dbReference type="ARBA" id="ARBA00022989"/>
    </source>
</evidence>
<dbReference type="OrthoDB" id="9804143at2"/>
<keyword evidence="8 9" id="KW-0813">Transport</keyword>
<evidence type="ECO:0000256" key="4">
    <source>
        <dbReference type="ARBA" id="ARBA00022960"/>
    </source>
</evidence>